<proteinExistence type="predicted"/>
<evidence type="ECO:0000313" key="1">
    <source>
        <dbReference type="EMBL" id="MVM33855.1"/>
    </source>
</evidence>
<name>A0A7K1SJB0_9BACT</name>
<dbReference type="Proteomes" id="UP000436006">
    <property type="component" value="Unassembled WGS sequence"/>
</dbReference>
<accession>A0A7K1SJB0</accession>
<sequence>MLEVRENQAELREYQVKVPTDAGWIDGEINTAKLQVKKVAFVAGLWLESGF</sequence>
<dbReference type="EMBL" id="WPIN01000013">
    <property type="protein sequence ID" value="MVM33855.1"/>
    <property type="molecule type" value="Genomic_DNA"/>
</dbReference>
<comment type="caution">
    <text evidence="1">The sequence shown here is derived from an EMBL/GenBank/DDBJ whole genome shotgun (WGS) entry which is preliminary data.</text>
</comment>
<reference evidence="1 2" key="1">
    <citation type="submission" date="2019-12" db="EMBL/GenBank/DDBJ databases">
        <title>Spirosoma sp. HMF4905 genome sequencing and assembly.</title>
        <authorList>
            <person name="Kang H."/>
            <person name="Cha I."/>
            <person name="Kim H."/>
            <person name="Joh K."/>
        </authorList>
    </citation>
    <scope>NUCLEOTIDE SEQUENCE [LARGE SCALE GENOMIC DNA]</scope>
    <source>
        <strain evidence="1 2">HMF4905</strain>
    </source>
</reference>
<keyword evidence="2" id="KW-1185">Reference proteome</keyword>
<evidence type="ECO:0000313" key="2">
    <source>
        <dbReference type="Proteomes" id="UP000436006"/>
    </source>
</evidence>
<gene>
    <name evidence="1" type="ORF">GO755_27715</name>
</gene>
<dbReference type="AlphaFoldDB" id="A0A7K1SJB0"/>
<dbReference type="RefSeq" id="WP_157588572.1">
    <property type="nucleotide sequence ID" value="NZ_WPIN01000013.1"/>
</dbReference>
<organism evidence="1 2">
    <name type="scientific">Spirosoma arboris</name>
    <dbReference type="NCBI Taxonomy" id="2682092"/>
    <lineage>
        <taxon>Bacteria</taxon>
        <taxon>Pseudomonadati</taxon>
        <taxon>Bacteroidota</taxon>
        <taxon>Cytophagia</taxon>
        <taxon>Cytophagales</taxon>
        <taxon>Cytophagaceae</taxon>
        <taxon>Spirosoma</taxon>
    </lineage>
</organism>
<protein>
    <submittedName>
        <fullName evidence="1">Uncharacterized protein</fullName>
    </submittedName>
</protein>